<protein>
    <recommendedName>
        <fullName evidence="4">Transposase IS30-like HTH domain-containing protein</fullName>
    </recommendedName>
</protein>
<organism evidence="2 3">
    <name type="scientific">candidate division MSBL1 archaeon SCGC-AAA259D18</name>
    <dbReference type="NCBI Taxonomy" id="1698262"/>
    <lineage>
        <taxon>Archaea</taxon>
        <taxon>Methanobacteriati</taxon>
        <taxon>Methanobacteriota</taxon>
        <taxon>candidate division MSBL1</taxon>
    </lineage>
</organism>
<evidence type="ECO:0000256" key="1">
    <source>
        <dbReference type="SAM" id="MobiDB-lite"/>
    </source>
</evidence>
<keyword evidence="3" id="KW-1185">Reference proteome</keyword>
<sequence>MLSLDLRERIGKVKEGFSFSKVAELFGTARQTVSKRFHRSEDGAGLQDRSGRPNRIQRKVKGSMKGLSEF</sequence>
<feature type="region of interest" description="Disordered" evidence="1">
    <location>
        <begin position="35"/>
        <end position="70"/>
    </location>
</feature>
<evidence type="ECO:0000313" key="2">
    <source>
        <dbReference type="EMBL" id="KXA91369.1"/>
    </source>
</evidence>
<evidence type="ECO:0008006" key="4">
    <source>
        <dbReference type="Google" id="ProtNLM"/>
    </source>
</evidence>
<proteinExistence type="predicted"/>
<gene>
    <name evidence="2" type="ORF">AKJ63_01535</name>
</gene>
<dbReference type="EMBL" id="LHXM01000025">
    <property type="protein sequence ID" value="KXA91369.1"/>
    <property type="molecule type" value="Genomic_DNA"/>
</dbReference>
<comment type="caution">
    <text evidence="2">The sequence shown here is derived from an EMBL/GenBank/DDBJ whole genome shotgun (WGS) entry which is preliminary data.</text>
</comment>
<name>A0A133UB15_9EURY</name>
<evidence type="ECO:0000313" key="3">
    <source>
        <dbReference type="Proteomes" id="UP000070195"/>
    </source>
</evidence>
<accession>A0A133UB15</accession>
<reference evidence="2 3" key="1">
    <citation type="journal article" date="2016" name="Sci. Rep.">
        <title>Metabolic traits of an uncultured archaeal lineage -MSBL1- from brine pools of the Red Sea.</title>
        <authorList>
            <person name="Mwirichia R."/>
            <person name="Alam I."/>
            <person name="Rashid M."/>
            <person name="Vinu M."/>
            <person name="Ba-Alawi W."/>
            <person name="Anthony Kamau A."/>
            <person name="Kamanda Ngugi D."/>
            <person name="Goker M."/>
            <person name="Klenk H.P."/>
            <person name="Bajic V."/>
            <person name="Stingl U."/>
        </authorList>
    </citation>
    <scope>NUCLEOTIDE SEQUENCE [LARGE SCALE GENOMIC DNA]</scope>
    <source>
        <strain evidence="2">SCGC-AAA259D18</strain>
    </source>
</reference>
<dbReference type="Proteomes" id="UP000070195">
    <property type="component" value="Unassembled WGS sequence"/>
</dbReference>
<dbReference type="AlphaFoldDB" id="A0A133UB15"/>